<feature type="compositionally biased region" description="Acidic residues" evidence="1">
    <location>
        <begin position="207"/>
        <end position="227"/>
    </location>
</feature>
<feature type="region of interest" description="Disordered" evidence="1">
    <location>
        <begin position="192"/>
        <end position="280"/>
    </location>
</feature>
<dbReference type="InterPro" id="IPR005135">
    <property type="entry name" value="Endo/exonuclease/phosphatase"/>
</dbReference>
<dbReference type="EMBL" id="JAUUTY010000003">
    <property type="protein sequence ID" value="KAK1670859.1"/>
    <property type="molecule type" value="Genomic_DNA"/>
</dbReference>
<name>A0AAD8T7K3_LOLMU</name>
<reference evidence="3" key="1">
    <citation type="submission" date="2023-07" db="EMBL/GenBank/DDBJ databases">
        <title>A chromosome-level genome assembly of Lolium multiflorum.</title>
        <authorList>
            <person name="Chen Y."/>
            <person name="Copetti D."/>
            <person name="Kolliker R."/>
            <person name="Studer B."/>
        </authorList>
    </citation>
    <scope>NUCLEOTIDE SEQUENCE</scope>
    <source>
        <strain evidence="3">02402/16</strain>
        <tissue evidence="3">Leaf</tissue>
    </source>
</reference>
<gene>
    <name evidence="3" type="ORF">QYE76_059018</name>
</gene>
<dbReference type="Pfam" id="PF03372">
    <property type="entry name" value="Exo_endo_phos"/>
    <property type="match status" value="1"/>
</dbReference>
<sequence>MGHAIRGGGFFAIEVEPLPEQETGDDFSAIIKFNTSPLSAVQLDAELKDLVDDHWDWMVCRVSEIKFTVVFPSQATLRMGTCRGKLSLPLSKVEVDIREAFLDPKPSMVFPSTWVQLTGLPPIMIKAERLMAAMIMVGRPLEVDALSLRKFRMEPVRMRFQCRFPEKIKGLVQLTVNGETYAIGVKAELGVRGSGAGGGDPPHPPSDGDDNQDDDDDEYDDLSPSEDEWTRLGKKTSKRTRSNNSRAPTRAKKSLPAISALRGSDGQGLDLSPLGGAGEISIDEDSQLTDSACEMVPEMQSREVVEVMQVGKGVLGGVGGAVAGGHELMPPAGQEQAPDLSAVDHGPEDCVVFTPSCGTPSEALSLLRAKEATQAELAAKAFRLDQEERSAAAREAAVVPPTVVPGNPGSVEVLVPAGGEGSPAVQRPADLEVGASKSRNHSRTAEFLGELKREVQACRFPVVVAGDFNLIRDARDKNNVNLDWPRIHSFNDAIAAMSLREVTRVGARYTWTNKQLNPVRCVLDRVFVSPAWEASFPLCTLTAITRIGSDHTPLLLCSGDGTICRPSRFMFQTWWFEVLDFVGTVRCKLDGFLANLGPQRGSVDAWMSVARSIRQFLRGWGANLGTAKREFRGALMAQVVELDRLADSVGLDEEGWALRYHLEDQLILADKMDEEYWRQRSRTQWMLQGDACTAYFHAIANGRRRKCGIPRLVSDGGEISEQKDLVAHVYDFYRQLMGTVGETRLLGLGPNLPVAKRVSREENEGLERAFSAEDLEEVLHSMRGDTAPGPDGLPVAFYKRFWPTLKGPILQLLNDFALGRVDVSRLNFGILSLIPKLYQNAEGLWVDLLQAKYLGDNDIFGPGIPKKGSQF</sequence>
<proteinExistence type="predicted"/>
<dbReference type="Proteomes" id="UP001231189">
    <property type="component" value="Unassembled WGS sequence"/>
</dbReference>
<dbReference type="GO" id="GO:0003824">
    <property type="term" value="F:catalytic activity"/>
    <property type="evidence" value="ECO:0007669"/>
    <property type="project" value="InterPro"/>
</dbReference>
<evidence type="ECO:0000313" key="3">
    <source>
        <dbReference type="EMBL" id="KAK1670859.1"/>
    </source>
</evidence>
<evidence type="ECO:0000313" key="4">
    <source>
        <dbReference type="Proteomes" id="UP001231189"/>
    </source>
</evidence>
<dbReference type="Gene3D" id="3.60.10.10">
    <property type="entry name" value="Endonuclease/exonuclease/phosphatase"/>
    <property type="match status" value="1"/>
</dbReference>
<dbReference type="AlphaFoldDB" id="A0AAD8T7K3"/>
<dbReference type="InterPro" id="IPR036691">
    <property type="entry name" value="Endo/exonu/phosph_ase_sf"/>
</dbReference>
<dbReference type="PANTHER" id="PTHR33170">
    <property type="entry name" value="DUF4283 DOMAIN-CONTAINING PROTEIN-RELATED"/>
    <property type="match status" value="1"/>
</dbReference>
<accession>A0AAD8T7K3</accession>
<evidence type="ECO:0000259" key="2">
    <source>
        <dbReference type="Pfam" id="PF03372"/>
    </source>
</evidence>
<dbReference type="SUPFAM" id="SSF56219">
    <property type="entry name" value="DNase I-like"/>
    <property type="match status" value="1"/>
</dbReference>
<organism evidence="3 4">
    <name type="scientific">Lolium multiflorum</name>
    <name type="common">Italian ryegrass</name>
    <name type="synonym">Lolium perenne subsp. multiflorum</name>
    <dbReference type="NCBI Taxonomy" id="4521"/>
    <lineage>
        <taxon>Eukaryota</taxon>
        <taxon>Viridiplantae</taxon>
        <taxon>Streptophyta</taxon>
        <taxon>Embryophyta</taxon>
        <taxon>Tracheophyta</taxon>
        <taxon>Spermatophyta</taxon>
        <taxon>Magnoliopsida</taxon>
        <taxon>Liliopsida</taxon>
        <taxon>Poales</taxon>
        <taxon>Poaceae</taxon>
        <taxon>BOP clade</taxon>
        <taxon>Pooideae</taxon>
        <taxon>Poodae</taxon>
        <taxon>Poeae</taxon>
        <taxon>Poeae Chloroplast Group 2 (Poeae type)</taxon>
        <taxon>Loliodinae</taxon>
        <taxon>Loliinae</taxon>
        <taxon>Lolium</taxon>
    </lineage>
</organism>
<feature type="compositionally biased region" description="Basic residues" evidence="1">
    <location>
        <begin position="232"/>
        <end position="241"/>
    </location>
</feature>
<keyword evidence="4" id="KW-1185">Reference proteome</keyword>
<comment type="caution">
    <text evidence="3">The sequence shown here is derived from an EMBL/GenBank/DDBJ whole genome shotgun (WGS) entry which is preliminary data.</text>
</comment>
<feature type="domain" description="Endonuclease/exonuclease/phosphatase" evidence="2">
    <location>
        <begin position="447"/>
        <end position="551"/>
    </location>
</feature>
<protein>
    <recommendedName>
        <fullName evidence="2">Endonuclease/exonuclease/phosphatase domain-containing protein</fullName>
    </recommendedName>
</protein>
<dbReference type="PANTHER" id="PTHR33170:SF2">
    <property type="entry name" value="OS12G0531500 PROTEIN"/>
    <property type="match status" value="1"/>
</dbReference>
<evidence type="ECO:0000256" key="1">
    <source>
        <dbReference type="SAM" id="MobiDB-lite"/>
    </source>
</evidence>